<feature type="region of interest" description="Disordered" evidence="1">
    <location>
        <begin position="1"/>
        <end position="51"/>
    </location>
</feature>
<reference evidence="2 3" key="1">
    <citation type="journal article" date="2017" name="Curr. Biol.">
        <title>Genome architecture and evolution of a unichromosomal asexual nematode.</title>
        <authorList>
            <person name="Fradin H."/>
            <person name="Zegar C."/>
            <person name="Gutwein M."/>
            <person name="Lucas J."/>
            <person name="Kovtun M."/>
            <person name="Corcoran D."/>
            <person name="Baugh L.R."/>
            <person name="Kiontke K."/>
            <person name="Gunsalus K."/>
            <person name="Fitch D.H."/>
            <person name="Piano F."/>
        </authorList>
    </citation>
    <scope>NUCLEOTIDE SEQUENCE [LARGE SCALE GENOMIC DNA]</scope>
    <source>
        <strain evidence="2">PF1309</strain>
    </source>
</reference>
<feature type="compositionally biased region" description="Basic and acidic residues" evidence="1">
    <location>
        <begin position="25"/>
        <end position="40"/>
    </location>
</feature>
<evidence type="ECO:0000256" key="1">
    <source>
        <dbReference type="SAM" id="MobiDB-lite"/>
    </source>
</evidence>
<gene>
    <name evidence="2" type="ORF">WR25_21127</name>
</gene>
<accession>A0A2A2KXG9</accession>
<keyword evidence="3" id="KW-1185">Reference proteome</keyword>
<protein>
    <submittedName>
        <fullName evidence="2">Uncharacterized protein</fullName>
    </submittedName>
</protein>
<dbReference type="EMBL" id="LIAE01007535">
    <property type="protein sequence ID" value="PAV78696.1"/>
    <property type="molecule type" value="Genomic_DNA"/>
</dbReference>
<sequence>MVSSRSPSLMLMNQMDETESLNSSRAEEMEQRQGEERNKEGAAGNSDQVGMGTEMKKMIVLMTFVLEQQCNPKSIDDECRSSLLSHLSIRNRSSCQVSD</sequence>
<proteinExistence type="predicted"/>
<organism evidence="2 3">
    <name type="scientific">Diploscapter pachys</name>
    <dbReference type="NCBI Taxonomy" id="2018661"/>
    <lineage>
        <taxon>Eukaryota</taxon>
        <taxon>Metazoa</taxon>
        <taxon>Ecdysozoa</taxon>
        <taxon>Nematoda</taxon>
        <taxon>Chromadorea</taxon>
        <taxon>Rhabditida</taxon>
        <taxon>Rhabditina</taxon>
        <taxon>Rhabditomorpha</taxon>
        <taxon>Rhabditoidea</taxon>
        <taxon>Rhabditidae</taxon>
        <taxon>Diploscapter</taxon>
    </lineage>
</organism>
<evidence type="ECO:0000313" key="2">
    <source>
        <dbReference type="EMBL" id="PAV78696.1"/>
    </source>
</evidence>
<evidence type="ECO:0000313" key="3">
    <source>
        <dbReference type="Proteomes" id="UP000218231"/>
    </source>
</evidence>
<name>A0A2A2KXG9_9BILA</name>
<comment type="caution">
    <text evidence="2">The sequence shown here is derived from an EMBL/GenBank/DDBJ whole genome shotgun (WGS) entry which is preliminary data.</text>
</comment>
<dbReference type="AlphaFoldDB" id="A0A2A2KXG9"/>
<dbReference type="Proteomes" id="UP000218231">
    <property type="component" value="Unassembled WGS sequence"/>
</dbReference>